<evidence type="ECO:0000313" key="1">
    <source>
        <dbReference type="EMBL" id="KAJ5139330.1"/>
    </source>
</evidence>
<dbReference type="Proteomes" id="UP001149079">
    <property type="component" value="Unassembled WGS sequence"/>
</dbReference>
<reference evidence="1" key="2">
    <citation type="journal article" date="2023" name="IMA Fungus">
        <title>Comparative genomic study of the Penicillium genus elucidates a diverse pangenome and 15 lateral gene transfer events.</title>
        <authorList>
            <person name="Petersen C."/>
            <person name="Sorensen T."/>
            <person name="Nielsen M.R."/>
            <person name="Sondergaard T.E."/>
            <person name="Sorensen J.L."/>
            <person name="Fitzpatrick D.A."/>
            <person name="Frisvad J.C."/>
            <person name="Nielsen K.L."/>
        </authorList>
    </citation>
    <scope>NUCLEOTIDE SEQUENCE</scope>
    <source>
        <strain evidence="1">IBT 22155</strain>
    </source>
</reference>
<reference evidence="1" key="1">
    <citation type="submission" date="2022-11" db="EMBL/GenBank/DDBJ databases">
        <authorList>
            <person name="Petersen C."/>
        </authorList>
    </citation>
    <scope>NUCLEOTIDE SEQUENCE</scope>
    <source>
        <strain evidence="1">IBT 22155</strain>
    </source>
</reference>
<dbReference type="GeneID" id="81404092"/>
<dbReference type="EMBL" id="JAPQKL010000003">
    <property type="protein sequence ID" value="KAJ5139330.1"/>
    <property type="molecule type" value="Genomic_DNA"/>
</dbReference>
<evidence type="ECO:0000313" key="2">
    <source>
        <dbReference type="Proteomes" id="UP001149079"/>
    </source>
</evidence>
<dbReference type="AlphaFoldDB" id="A0A9W9H622"/>
<organism evidence="1 2">
    <name type="scientific">Penicillium bovifimosum</name>
    <dbReference type="NCBI Taxonomy" id="126998"/>
    <lineage>
        <taxon>Eukaryota</taxon>
        <taxon>Fungi</taxon>
        <taxon>Dikarya</taxon>
        <taxon>Ascomycota</taxon>
        <taxon>Pezizomycotina</taxon>
        <taxon>Eurotiomycetes</taxon>
        <taxon>Eurotiomycetidae</taxon>
        <taxon>Eurotiales</taxon>
        <taxon>Aspergillaceae</taxon>
        <taxon>Penicillium</taxon>
    </lineage>
</organism>
<proteinExistence type="predicted"/>
<dbReference type="OrthoDB" id="5979581at2759"/>
<gene>
    <name evidence="1" type="ORF">N7515_004178</name>
</gene>
<dbReference type="RefSeq" id="XP_056523979.1">
    <property type="nucleotide sequence ID" value="XM_056664922.1"/>
</dbReference>
<keyword evidence="2" id="KW-1185">Reference proteome</keyword>
<accession>A0A9W9H622</accession>
<sequence length="103" mass="11652">MHPFTAFRQSPWAFPSALPSRIDPSLVIEENSPYYKSAYCLSGGDRFRPSLATEADRVCGLQGTFTSSRRWSNERYVALELTPIIPTHDKLLLVALSWRCCSI</sequence>
<name>A0A9W9H622_9EURO</name>
<comment type="caution">
    <text evidence="1">The sequence shown here is derived from an EMBL/GenBank/DDBJ whole genome shotgun (WGS) entry which is preliminary data.</text>
</comment>
<protein>
    <submittedName>
        <fullName evidence="1">Uncharacterized protein</fullName>
    </submittedName>
</protein>